<name>A0A2R8CQY6_9GAMM</name>
<dbReference type="InterPro" id="IPR058840">
    <property type="entry name" value="AAA_SelU"/>
</dbReference>
<dbReference type="SMART" id="SM00450">
    <property type="entry name" value="RHOD"/>
    <property type="match status" value="1"/>
</dbReference>
<comment type="catalytic activity">
    <reaction evidence="2">
        <text>5-methylaminomethyl-S-(2E)-geranyl-thiouridine(34) in tRNA + selenophosphate + H(+) = 5-methylaminomethyl-2-(Se-phospho)selenouridine(34) in tRNA + (2E)-thiogeraniol</text>
        <dbReference type="Rhea" id="RHEA:60172"/>
        <dbReference type="Rhea" id="RHEA-COMP:14654"/>
        <dbReference type="Rhea" id="RHEA-COMP:15523"/>
        <dbReference type="ChEBI" id="CHEBI:15378"/>
        <dbReference type="ChEBI" id="CHEBI:16144"/>
        <dbReference type="ChEBI" id="CHEBI:140632"/>
        <dbReference type="ChEBI" id="CHEBI:143702"/>
        <dbReference type="ChEBI" id="CHEBI:143703"/>
    </reaction>
</comment>
<dbReference type="GO" id="GO:0002098">
    <property type="term" value="P:tRNA wobble uridine modification"/>
    <property type="evidence" value="ECO:0007669"/>
    <property type="project" value="UniProtKB-UniRule"/>
</dbReference>
<dbReference type="EMBL" id="ONZI01000005">
    <property type="protein sequence ID" value="SPJ35204.1"/>
    <property type="molecule type" value="Genomic_DNA"/>
</dbReference>
<dbReference type="PANTHER" id="PTHR30401">
    <property type="entry name" value="TRNA 2-SELENOURIDINE SYNTHASE"/>
    <property type="match status" value="1"/>
</dbReference>
<reference evidence="6" key="1">
    <citation type="submission" date="2018-03" db="EMBL/GenBank/DDBJ databases">
        <authorList>
            <person name="Navarro De La Torre S."/>
        </authorList>
    </citation>
    <scope>NUCLEOTIDE SEQUENCE [LARGE SCALE GENOMIC DNA]</scope>
    <source>
        <strain evidence="6">EAod3</strain>
    </source>
</reference>
<organism evidence="5 6">
    <name type="scientific">Kushneria phyllosphaerae</name>
    <dbReference type="NCBI Taxonomy" id="2100822"/>
    <lineage>
        <taxon>Bacteria</taxon>
        <taxon>Pseudomonadati</taxon>
        <taxon>Pseudomonadota</taxon>
        <taxon>Gammaproteobacteria</taxon>
        <taxon>Oceanospirillales</taxon>
        <taxon>Halomonadaceae</taxon>
        <taxon>Kushneria</taxon>
    </lineage>
</organism>
<dbReference type="NCBIfam" id="NF008751">
    <property type="entry name" value="PRK11784.1-3"/>
    <property type="match status" value="1"/>
</dbReference>
<dbReference type="Pfam" id="PF26341">
    <property type="entry name" value="AAA_SelU"/>
    <property type="match status" value="1"/>
</dbReference>
<dbReference type="InterPro" id="IPR017582">
    <property type="entry name" value="SelU"/>
</dbReference>
<evidence type="ECO:0000259" key="4">
    <source>
        <dbReference type="PROSITE" id="PS50206"/>
    </source>
</evidence>
<sequence length="385" mass="43047">MNASLERAKRSSMSSNKQGDQLVPTLDQLKGSSLLIDVRAPVEFAQGALPGAINLPLMDDDERARVGTCYRQKGSDAALKLGHQLVSGALRESRITAWREALARHPDALIYCARGGQRSGIAQQWLAEEGLEVARLKGGFKAARQTLMRVTEQAASAPSLVIAGLTGCAKTDMIKALDSGIDLEGHARHKGSSFGRQPGQPPTQINFEHALAMDLANHHAPHVFEDESRRIGSVEIPLPLWQGLCAAPRVLIEMPLEWRLAQIRRDYIDDLWTQYRQSYGPWLGWSLMRRQLVSALIRLKKRLGSARLERLLQLQQQAFEAHVTTDDSQAHDGWLSPLLSEYYDPMYHYQLRQSEQRPAFTGTWQEVLAFVREAVDQQRQSGDGE</sequence>
<keyword evidence="6" id="KW-1185">Reference proteome</keyword>
<comment type="catalytic activity">
    <reaction evidence="2">
        <text>5-methylaminomethyl-2-(Se-phospho)selenouridine(34) in tRNA + H2O = 5-methylaminomethyl-2-selenouridine(34) in tRNA + phosphate</text>
        <dbReference type="Rhea" id="RHEA:60176"/>
        <dbReference type="Rhea" id="RHEA-COMP:10196"/>
        <dbReference type="Rhea" id="RHEA-COMP:15523"/>
        <dbReference type="ChEBI" id="CHEBI:15377"/>
        <dbReference type="ChEBI" id="CHEBI:43474"/>
        <dbReference type="ChEBI" id="CHEBI:82743"/>
        <dbReference type="ChEBI" id="CHEBI:143702"/>
    </reaction>
</comment>
<comment type="catalytic activity">
    <reaction evidence="2">
        <text>5-methylaminomethyl-2-thiouridine(34) in tRNA + (2E)-geranyl diphosphate = 5-methylaminomethyl-S-(2E)-geranyl-thiouridine(34) in tRNA + diphosphate</text>
        <dbReference type="Rhea" id="RHEA:14085"/>
        <dbReference type="Rhea" id="RHEA-COMP:10195"/>
        <dbReference type="Rhea" id="RHEA-COMP:14654"/>
        <dbReference type="ChEBI" id="CHEBI:33019"/>
        <dbReference type="ChEBI" id="CHEBI:58057"/>
        <dbReference type="ChEBI" id="CHEBI:74455"/>
        <dbReference type="ChEBI" id="CHEBI:140632"/>
    </reaction>
</comment>
<comment type="catalytic activity">
    <reaction evidence="2">
        <text>5-methylaminomethyl-2-thiouridine(34) in tRNA + selenophosphate + (2E)-geranyl diphosphate + H2O + H(+) = 5-methylaminomethyl-2-selenouridine(34) in tRNA + (2E)-thiogeraniol + phosphate + diphosphate</text>
        <dbReference type="Rhea" id="RHEA:42716"/>
        <dbReference type="Rhea" id="RHEA-COMP:10195"/>
        <dbReference type="Rhea" id="RHEA-COMP:10196"/>
        <dbReference type="ChEBI" id="CHEBI:15377"/>
        <dbReference type="ChEBI" id="CHEBI:15378"/>
        <dbReference type="ChEBI" id="CHEBI:16144"/>
        <dbReference type="ChEBI" id="CHEBI:33019"/>
        <dbReference type="ChEBI" id="CHEBI:43474"/>
        <dbReference type="ChEBI" id="CHEBI:58057"/>
        <dbReference type="ChEBI" id="CHEBI:74455"/>
        <dbReference type="ChEBI" id="CHEBI:82743"/>
        <dbReference type="ChEBI" id="CHEBI:143703"/>
        <dbReference type="EC" id="2.9.1.3"/>
    </reaction>
</comment>
<accession>A0A2R8CQY6</accession>
<proteinExistence type="inferred from homology"/>
<dbReference type="Pfam" id="PF00581">
    <property type="entry name" value="Rhodanese"/>
    <property type="match status" value="1"/>
</dbReference>
<dbReference type="CDD" id="cd01520">
    <property type="entry name" value="RHOD_YbbB"/>
    <property type="match status" value="1"/>
</dbReference>
<dbReference type="EC" id="2.9.1.3" evidence="2"/>
<feature type="active site" description="S-selanylcysteine intermediate" evidence="2">
    <location>
        <position position="112"/>
    </location>
</feature>
<protein>
    <recommendedName>
        <fullName evidence="2">tRNA 2-selenouridine synthase</fullName>
        <ecNumber evidence="2">2.9.1.3</ecNumber>
    </recommendedName>
</protein>
<feature type="region of interest" description="Disordered" evidence="3">
    <location>
        <begin position="1"/>
        <end position="23"/>
    </location>
</feature>
<dbReference type="NCBIfam" id="TIGR03167">
    <property type="entry name" value="tRNA_sel_U_synt"/>
    <property type="match status" value="1"/>
</dbReference>
<dbReference type="NCBIfam" id="NF008750">
    <property type="entry name" value="PRK11784.1-2"/>
    <property type="match status" value="1"/>
</dbReference>
<dbReference type="PANTHER" id="PTHR30401:SF0">
    <property type="entry name" value="TRNA 2-SELENOURIDINE SYNTHASE"/>
    <property type="match status" value="1"/>
</dbReference>
<feature type="domain" description="Rhodanese" evidence="4">
    <location>
        <begin position="29"/>
        <end position="152"/>
    </location>
</feature>
<dbReference type="AlphaFoldDB" id="A0A2R8CQY6"/>
<comment type="similarity">
    <text evidence="2">Belongs to the SelU family.</text>
</comment>
<evidence type="ECO:0000313" key="6">
    <source>
        <dbReference type="Proteomes" id="UP000244934"/>
    </source>
</evidence>
<keyword evidence="1 2" id="KW-0711">Selenium</keyword>
<dbReference type="PROSITE" id="PS50206">
    <property type="entry name" value="RHODANESE_3"/>
    <property type="match status" value="1"/>
</dbReference>
<gene>
    <name evidence="2 5" type="primary">selU</name>
    <name evidence="5" type="ORF">KSP9073_03259</name>
</gene>
<dbReference type="HAMAP" id="MF_01622">
    <property type="entry name" value="tRNA_sel_U_synth"/>
    <property type="match status" value="1"/>
</dbReference>
<evidence type="ECO:0000256" key="2">
    <source>
        <dbReference type="HAMAP-Rule" id="MF_01622"/>
    </source>
</evidence>
<dbReference type="GO" id="GO:0043828">
    <property type="term" value="F:tRNA 2-selenouridine synthase activity"/>
    <property type="evidence" value="ECO:0007669"/>
    <property type="project" value="UniProtKB-EC"/>
</dbReference>
<comment type="function">
    <text evidence="2">Involved in the post-transcriptional modification of the uridine at the wobble position (U34) of tRNA(Lys), tRNA(Glu) and tRNA(Gln). Catalyzes the conversion of 2-thiouridine (S2U-RNA) to 2-selenouridine (Se2U-RNA). Acts in a two-step process involving geranylation of 2-thiouridine (S2U) to S-geranyl-2-thiouridine (geS2U) and subsequent selenation of the latter derivative to 2-selenouridine (Se2U) in the tRNA chain.</text>
</comment>
<evidence type="ECO:0000256" key="1">
    <source>
        <dbReference type="ARBA" id="ARBA00023266"/>
    </source>
</evidence>
<comment type="subunit">
    <text evidence="2">Monomer.</text>
</comment>
<dbReference type="GO" id="GO:0016765">
    <property type="term" value="F:transferase activity, transferring alkyl or aryl (other than methyl) groups"/>
    <property type="evidence" value="ECO:0007669"/>
    <property type="project" value="UniProtKB-UniRule"/>
</dbReference>
<dbReference type="Gene3D" id="3.40.250.10">
    <property type="entry name" value="Rhodanese-like domain"/>
    <property type="match status" value="1"/>
</dbReference>
<evidence type="ECO:0000313" key="5">
    <source>
        <dbReference type="EMBL" id="SPJ35204.1"/>
    </source>
</evidence>
<dbReference type="InterPro" id="IPR001763">
    <property type="entry name" value="Rhodanese-like_dom"/>
</dbReference>
<keyword evidence="2 5" id="KW-0808">Transferase</keyword>
<dbReference type="SUPFAM" id="SSF52821">
    <property type="entry name" value="Rhodanese/Cell cycle control phosphatase"/>
    <property type="match status" value="1"/>
</dbReference>
<dbReference type="Proteomes" id="UP000244934">
    <property type="component" value="Unassembled WGS sequence"/>
</dbReference>
<dbReference type="InterPro" id="IPR036873">
    <property type="entry name" value="Rhodanese-like_dom_sf"/>
</dbReference>
<evidence type="ECO:0000256" key="3">
    <source>
        <dbReference type="SAM" id="MobiDB-lite"/>
    </source>
</evidence>